<dbReference type="PROSITE" id="PS50800">
    <property type="entry name" value="SAP"/>
    <property type="match status" value="1"/>
</dbReference>
<dbReference type="SUPFAM" id="SSF68906">
    <property type="entry name" value="SAP domain"/>
    <property type="match status" value="1"/>
</dbReference>
<dbReference type="SMART" id="SM00513">
    <property type="entry name" value="SAP"/>
    <property type="match status" value="1"/>
</dbReference>
<dbReference type="AlphaFoldDB" id="A0A8B6DDY5"/>
<name>A0A8B6DDY5_MYTGA</name>
<evidence type="ECO:0000313" key="2">
    <source>
        <dbReference type="EMBL" id="VDI17246.1"/>
    </source>
</evidence>
<sequence>MSSDSESECQEEQLSLAELLKWKVPELKDWLEKRNLKKSGLKDTLVKRVYRAMSNGDSDFSEEESFPVISIDLVSNPWKPLDFTDIPEISIKDVDSYFMYHKNPTTGESTNFERQMKKSKRLCNEGFIRDIEYNPINQGSEHNYFKGVNHISTIKVTGLIVSAFCNCKAGGAGLCAHVGALLYTLVKTKDACTSNACGWDRPRPLQRKPSPKRVCDIKFVKTEKEQKAEKIKPYPGVYQAGPCREEGNLFLHDILDGLKDVYPECVLYQTLRPEHANIDTFLDLFQTNFSYMDNAIIKSAECLNGILKRLLTA</sequence>
<dbReference type="Proteomes" id="UP000596742">
    <property type="component" value="Unassembled WGS sequence"/>
</dbReference>
<dbReference type="Pfam" id="PF02037">
    <property type="entry name" value="SAP"/>
    <property type="match status" value="1"/>
</dbReference>
<keyword evidence="3" id="KW-1185">Reference proteome</keyword>
<accession>A0A8B6DDY5</accession>
<organism evidence="2 3">
    <name type="scientific">Mytilus galloprovincialis</name>
    <name type="common">Mediterranean mussel</name>
    <dbReference type="NCBI Taxonomy" id="29158"/>
    <lineage>
        <taxon>Eukaryota</taxon>
        <taxon>Metazoa</taxon>
        <taxon>Spiralia</taxon>
        <taxon>Lophotrochozoa</taxon>
        <taxon>Mollusca</taxon>
        <taxon>Bivalvia</taxon>
        <taxon>Autobranchia</taxon>
        <taxon>Pteriomorphia</taxon>
        <taxon>Mytilida</taxon>
        <taxon>Mytiloidea</taxon>
        <taxon>Mytilidae</taxon>
        <taxon>Mytilinae</taxon>
        <taxon>Mytilus</taxon>
    </lineage>
</organism>
<dbReference type="EMBL" id="UYJE01003201">
    <property type="protein sequence ID" value="VDI17246.1"/>
    <property type="molecule type" value="Genomic_DNA"/>
</dbReference>
<dbReference type="Gene3D" id="1.10.720.30">
    <property type="entry name" value="SAP domain"/>
    <property type="match status" value="1"/>
</dbReference>
<gene>
    <name evidence="2" type="ORF">MGAL_10B045302</name>
</gene>
<proteinExistence type="predicted"/>
<dbReference type="InterPro" id="IPR003034">
    <property type="entry name" value="SAP_dom"/>
</dbReference>
<feature type="domain" description="SAP" evidence="1">
    <location>
        <begin position="19"/>
        <end position="53"/>
    </location>
</feature>
<dbReference type="PANTHER" id="PTHR47526:SF3">
    <property type="entry name" value="PHD-TYPE DOMAIN-CONTAINING PROTEIN"/>
    <property type="match status" value="1"/>
</dbReference>
<dbReference type="PANTHER" id="PTHR47526">
    <property type="entry name" value="ATP-DEPENDENT DNA HELICASE"/>
    <property type="match status" value="1"/>
</dbReference>
<dbReference type="OrthoDB" id="6099529at2759"/>
<evidence type="ECO:0000313" key="3">
    <source>
        <dbReference type="Proteomes" id="UP000596742"/>
    </source>
</evidence>
<dbReference type="InterPro" id="IPR036361">
    <property type="entry name" value="SAP_dom_sf"/>
</dbReference>
<evidence type="ECO:0000259" key="1">
    <source>
        <dbReference type="PROSITE" id="PS50800"/>
    </source>
</evidence>
<comment type="caution">
    <text evidence="2">The sequence shown here is derived from an EMBL/GenBank/DDBJ whole genome shotgun (WGS) entry which is preliminary data.</text>
</comment>
<protein>
    <recommendedName>
        <fullName evidence="1">SAP domain-containing protein</fullName>
    </recommendedName>
</protein>
<reference evidence="2" key="1">
    <citation type="submission" date="2018-11" db="EMBL/GenBank/DDBJ databases">
        <authorList>
            <person name="Alioto T."/>
            <person name="Alioto T."/>
        </authorList>
    </citation>
    <scope>NUCLEOTIDE SEQUENCE</scope>
</reference>